<evidence type="ECO:0000313" key="2">
    <source>
        <dbReference type="EMBL" id="KAH0929417.1"/>
    </source>
</evidence>
<evidence type="ECO:0000256" key="1">
    <source>
        <dbReference type="SAM" id="MobiDB-lite"/>
    </source>
</evidence>
<dbReference type="Proteomes" id="UP000824890">
    <property type="component" value="Unassembled WGS sequence"/>
</dbReference>
<comment type="caution">
    <text evidence="2">The sequence shown here is derived from an EMBL/GenBank/DDBJ whole genome shotgun (WGS) entry which is preliminary data.</text>
</comment>
<accession>A0ABQ8DJ97</accession>
<reference evidence="2 3" key="1">
    <citation type="submission" date="2021-05" db="EMBL/GenBank/DDBJ databases">
        <title>Genome Assembly of Synthetic Allotetraploid Brassica napus Reveals Homoeologous Exchanges between Subgenomes.</title>
        <authorList>
            <person name="Davis J.T."/>
        </authorList>
    </citation>
    <scope>NUCLEOTIDE SEQUENCE [LARGE SCALE GENOMIC DNA]</scope>
    <source>
        <strain evidence="3">cv. Da-Ae</strain>
        <tissue evidence="2">Seedling</tissue>
    </source>
</reference>
<organism evidence="2 3">
    <name type="scientific">Brassica napus</name>
    <name type="common">Rape</name>
    <dbReference type="NCBI Taxonomy" id="3708"/>
    <lineage>
        <taxon>Eukaryota</taxon>
        <taxon>Viridiplantae</taxon>
        <taxon>Streptophyta</taxon>
        <taxon>Embryophyta</taxon>
        <taxon>Tracheophyta</taxon>
        <taxon>Spermatophyta</taxon>
        <taxon>Magnoliopsida</taxon>
        <taxon>eudicotyledons</taxon>
        <taxon>Gunneridae</taxon>
        <taxon>Pentapetalae</taxon>
        <taxon>rosids</taxon>
        <taxon>malvids</taxon>
        <taxon>Brassicales</taxon>
        <taxon>Brassicaceae</taxon>
        <taxon>Brassiceae</taxon>
        <taxon>Brassica</taxon>
    </lineage>
</organism>
<sequence length="93" mass="10735">MKIPTAAMAGQTPTQLHETQSRRVEEENIMYTELQKLIEGNPLFDVKLPIPSFKVSQLRTLINQKLYKVLNILEFNSTRQNMPIIVHDKDGKL</sequence>
<protein>
    <submittedName>
        <fullName evidence="2">Uncharacterized protein</fullName>
    </submittedName>
</protein>
<gene>
    <name evidence="2" type="ORF">HID58_015144</name>
</gene>
<name>A0ABQ8DJ97_BRANA</name>
<evidence type="ECO:0000313" key="3">
    <source>
        <dbReference type="Proteomes" id="UP000824890"/>
    </source>
</evidence>
<feature type="region of interest" description="Disordered" evidence="1">
    <location>
        <begin position="1"/>
        <end position="23"/>
    </location>
</feature>
<dbReference type="EMBL" id="JAGKQM010000004">
    <property type="protein sequence ID" value="KAH0929417.1"/>
    <property type="molecule type" value="Genomic_DNA"/>
</dbReference>
<keyword evidence="3" id="KW-1185">Reference proteome</keyword>
<proteinExistence type="predicted"/>